<proteinExistence type="inferred from homology"/>
<dbReference type="InterPro" id="IPR036921">
    <property type="entry name" value="PurM-like_N_sf"/>
</dbReference>
<evidence type="ECO:0000259" key="2">
    <source>
        <dbReference type="Pfam" id="PF02769"/>
    </source>
</evidence>
<dbReference type="Gene3D" id="3.30.1330.10">
    <property type="entry name" value="PurM-like, N-terminal domain"/>
    <property type="match status" value="1"/>
</dbReference>
<reference evidence="3" key="1">
    <citation type="submission" date="2015-10" db="EMBL/GenBank/DDBJ databases">
        <authorList>
            <person name="Gilbert D.G."/>
        </authorList>
    </citation>
    <scope>NUCLEOTIDE SEQUENCE</scope>
</reference>
<dbReference type="HAMAP" id="MF_02128">
    <property type="entry name" value="TMP_kinase"/>
    <property type="match status" value="1"/>
</dbReference>
<protein>
    <submittedName>
        <fullName evidence="3">Thiamine-monophosphate kinase</fullName>
        <ecNumber evidence="3">2.7.4.16</ecNumber>
    </submittedName>
</protein>
<dbReference type="Gene3D" id="3.90.650.10">
    <property type="entry name" value="PurM-like C-terminal domain"/>
    <property type="match status" value="1"/>
</dbReference>
<gene>
    <name evidence="3" type="ORF">MGWOODY_Clf1065</name>
</gene>
<dbReference type="SUPFAM" id="SSF55326">
    <property type="entry name" value="PurM N-terminal domain-like"/>
    <property type="match status" value="1"/>
</dbReference>
<dbReference type="AlphaFoldDB" id="A0A170Q959"/>
<keyword evidence="3" id="KW-0808">Transferase</keyword>
<evidence type="ECO:0000259" key="1">
    <source>
        <dbReference type="Pfam" id="PF00586"/>
    </source>
</evidence>
<dbReference type="GO" id="GO:0009030">
    <property type="term" value="F:thiamine-phosphate kinase activity"/>
    <property type="evidence" value="ECO:0007669"/>
    <property type="project" value="UniProtKB-EC"/>
</dbReference>
<dbReference type="InterPro" id="IPR016188">
    <property type="entry name" value="PurM-like_N"/>
</dbReference>
<accession>A0A170Q959</accession>
<dbReference type="SUPFAM" id="SSF56042">
    <property type="entry name" value="PurM C-terminal domain-like"/>
    <property type="match status" value="1"/>
</dbReference>
<dbReference type="PANTHER" id="PTHR30270:SF0">
    <property type="entry name" value="THIAMINE-MONOPHOSPHATE KINASE"/>
    <property type="match status" value="1"/>
</dbReference>
<dbReference type="Pfam" id="PF00586">
    <property type="entry name" value="AIRS"/>
    <property type="match status" value="1"/>
</dbReference>
<dbReference type="PANTHER" id="PTHR30270">
    <property type="entry name" value="THIAMINE-MONOPHOSPHATE KINASE"/>
    <property type="match status" value="1"/>
</dbReference>
<evidence type="ECO:0000313" key="3">
    <source>
        <dbReference type="EMBL" id="CUV01253.1"/>
    </source>
</evidence>
<dbReference type="PIRSF" id="PIRSF005303">
    <property type="entry name" value="Thiam_monoph_kin"/>
    <property type="match status" value="1"/>
</dbReference>
<dbReference type="GO" id="GO:0009228">
    <property type="term" value="P:thiamine biosynthetic process"/>
    <property type="evidence" value="ECO:0007669"/>
    <property type="project" value="InterPro"/>
</dbReference>
<dbReference type="EMBL" id="FAXA01000030">
    <property type="protein sequence ID" value="CUV01253.1"/>
    <property type="molecule type" value="Genomic_DNA"/>
</dbReference>
<keyword evidence="3" id="KW-0418">Kinase</keyword>
<organism evidence="3">
    <name type="scientific">hydrothermal vent metagenome</name>
    <dbReference type="NCBI Taxonomy" id="652676"/>
    <lineage>
        <taxon>unclassified sequences</taxon>
        <taxon>metagenomes</taxon>
        <taxon>ecological metagenomes</taxon>
    </lineage>
</organism>
<dbReference type="Pfam" id="PF02769">
    <property type="entry name" value="AIRS_C"/>
    <property type="match status" value="1"/>
</dbReference>
<dbReference type="InterPro" id="IPR036676">
    <property type="entry name" value="PurM-like_C_sf"/>
</dbReference>
<dbReference type="CDD" id="cd02194">
    <property type="entry name" value="ThiL"/>
    <property type="match status" value="1"/>
</dbReference>
<sequence>MQIKELGEFGVIDLLTRMVVDQRTDAGNGRSFSFELTVDNGDDTAAWSVCSSTINELFTTDTMVEGVHFTRETTPWEDLGWKSIASNISDVASMGGAPTYALATLGLPPETEVSDLENLYKGMLEISNEYGLAIVGGDMVRSPVVFITVALAGAMQGQPMVRTSAQPGDLVAVTGYLGSSGGGLKLMLTGPAERSEAANFLRDSHRRPRPAVVVGQTLAESGITTAMDVSDGMADDLSKLCRASGVSGKIFANKIPLHPLLCSRFPDDCIDLALGGGEDYVLLFTGQPAKVNHIVTELSGGAAVVGEIGDGEPGRVTVVDAQGNETPASNRGWDHFGRSPE</sequence>
<feature type="domain" description="PurM-like N-terminal" evidence="1">
    <location>
        <begin position="41"/>
        <end position="153"/>
    </location>
</feature>
<feature type="domain" description="PurM-like C-terminal" evidence="2">
    <location>
        <begin position="166"/>
        <end position="318"/>
    </location>
</feature>
<dbReference type="EC" id="2.7.4.16" evidence="3"/>
<dbReference type="InterPro" id="IPR010918">
    <property type="entry name" value="PurM-like_C_dom"/>
</dbReference>
<dbReference type="NCBIfam" id="TIGR01379">
    <property type="entry name" value="thiL"/>
    <property type="match status" value="1"/>
</dbReference>
<name>A0A170Q959_9ZZZZ</name>
<dbReference type="InterPro" id="IPR006283">
    <property type="entry name" value="ThiL-like"/>
</dbReference>